<evidence type="ECO:0000313" key="1">
    <source>
        <dbReference type="EMBL" id="QRV33952.1"/>
    </source>
</evidence>
<gene>
    <name evidence="1" type="ORF">I6J42_07650</name>
</gene>
<protein>
    <submittedName>
        <fullName evidence="1">Uncharacterized protein</fullName>
    </submittedName>
</protein>
<organism evidence="1 2">
    <name type="scientific">Streptomyces californicus</name>
    <dbReference type="NCBI Taxonomy" id="67351"/>
    <lineage>
        <taxon>Bacteria</taxon>
        <taxon>Bacillati</taxon>
        <taxon>Actinomycetota</taxon>
        <taxon>Actinomycetes</taxon>
        <taxon>Kitasatosporales</taxon>
        <taxon>Streptomycetaceae</taxon>
        <taxon>Streptomyces</taxon>
    </lineage>
</organism>
<accession>A0ABD7CUN1</accession>
<name>A0ABD7CUN1_9ACTN</name>
<dbReference type="Proteomes" id="UP000623926">
    <property type="component" value="Chromosome"/>
</dbReference>
<dbReference type="RefSeq" id="WP_170757395.1">
    <property type="nucleotide sequence ID" value="NZ_CP070245.1"/>
</dbReference>
<evidence type="ECO:0000313" key="2">
    <source>
        <dbReference type="Proteomes" id="UP000623926"/>
    </source>
</evidence>
<dbReference type="EMBL" id="CP070245">
    <property type="protein sequence ID" value="QRV33952.1"/>
    <property type="molecule type" value="Genomic_DNA"/>
</dbReference>
<reference evidence="1 2" key="1">
    <citation type="submission" date="2021-02" db="EMBL/GenBank/DDBJ databases">
        <title>FDA dAtabase for Regulatory Grade micrObial Sequences (FDA-ARGOS): Supporting development and validation of Infectious Disease Dx tests.</title>
        <authorList>
            <person name="Sproer C."/>
            <person name="Gronow S."/>
            <person name="Severitt S."/>
            <person name="Schroder I."/>
            <person name="Tallon L."/>
            <person name="Sadzewicz L."/>
            <person name="Zhao X."/>
            <person name="Boylan J."/>
            <person name="Ott S."/>
            <person name="Bowen H."/>
            <person name="Vavikolanu K."/>
            <person name="Mehta A."/>
            <person name="Aluvathingal J."/>
            <person name="Nadendla S."/>
            <person name="Lowell S."/>
            <person name="Myers T."/>
            <person name="Yan Y."/>
            <person name="Sichtig H."/>
        </authorList>
    </citation>
    <scope>NUCLEOTIDE SEQUENCE [LARGE SCALE GENOMIC DNA]</scope>
    <source>
        <strain evidence="1 2">FDAARGOS_1212</strain>
    </source>
</reference>
<sequence>MRETRVSGASPARTAVLLRAAVMALADPADQRGKEGRHSLQDLALIADVESKE</sequence>
<dbReference type="AlphaFoldDB" id="A0ABD7CUN1"/>
<proteinExistence type="predicted"/>